<dbReference type="AlphaFoldDB" id="A0A0G4EAD6"/>
<feature type="region of interest" description="Disordered" evidence="1">
    <location>
        <begin position="350"/>
        <end position="395"/>
    </location>
</feature>
<evidence type="ECO:0000256" key="1">
    <source>
        <dbReference type="SAM" id="MobiDB-lite"/>
    </source>
</evidence>
<accession>A0A0G4EAD6</accession>
<evidence type="ECO:0000313" key="3">
    <source>
        <dbReference type="Proteomes" id="UP000041254"/>
    </source>
</evidence>
<evidence type="ECO:0000313" key="2">
    <source>
        <dbReference type="EMBL" id="CEL92193.1"/>
    </source>
</evidence>
<feature type="region of interest" description="Disordered" evidence="1">
    <location>
        <begin position="745"/>
        <end position="772"/>
    </location>
</feature>
<keyword evidence="3" id="KW-1185">Reference proteome</keyword>
<feature type="region of interest" description="Disordered" evidence="1">
    <location>
        <begin position="589"/>
        <end position="620"/>
    </location>
</feature>
<reference evidence="2 3" key="1">
    <citation type="submission" date="2014-11" db="EMBL/GenBank/DDBJ databases">
        <authorList>
            <person name="Zhu J."/>
            <person name="Qi W."/>
            <person name="Song R."/>
        </authorList>
    </citation>
    <scope>NUCLEOTIDE SEQUENCE [LARGE SCALE GENOMIC DNA]</scope>
</reference>
<feature type="region of interest" description="Disordered" evidence="1">
    <location>
        <begin position="232"/>
        <end position="267"/>
    </location>
</feature>
<proteinExistence type="predicted"/>
<dbReference type="OMA" id="ANEFDEM"/>
<dbReference type="EMBL" id="CDMY01000055">
    <property type="protein sequence ID" value="CEL92193.1"/>
    <property type="molecule type" value="Genomic_DNA"/>
</dbReference>
<protein>
    <submittedName>
        <fullName evidence="2">Uncharacterized protein</fullName>
    </submittedName>
</protein>
<feature type="compositionally biased region" description="Basic and acidic residues" evidence="1">
    <location>
        <begin position="367"/>
        <end position="376"/>
    </location>
</feature>
<organism evidence="2 3">
    <name type="scientific">Vitrella brassicaformis (strain CCMP3155)</name>
    <dbReference type="NCBI Taxonomy" id="1169540"/>
    <lineage>
        <taxon>Eukaryota</taxon>
        <taxon>Sar</taxon>
        <taxon>Alveolata</taxon>
        <taxon>Colpodellida</taxon>
        <taxon>Vitrellaceae</taxon>
        <taxon>Vitrella</taxon>
    </lineage>
</organism>
<dbReference type="VEuPathDB" id="CryptoDB:Vbra_10931"/>
<sequence>MAGKKGPEKPKADIANLQISQYGGFAARKAKERAELEPSIDVLLETCKQRLLEAKKEYMAVTSQLGKGQAANLDVEPKFAAMQAALQQLQRQAVDESDDRAALSTVAAVTRRSATYRSGAQAAFIATLRALLHDLLLTTDPASRLDHLDKTFRWFKKEAASWGVDMEGIAAAESGEAEGPTEVGAGLKEGEGTEEDQQAEEESAEGSSESEGQEEQQLPEEQIKEDIAAAQEGEELDPSRFPGSTFYSADWKQEELPREEEETPKVRPKSLLARLMPSLKPLTPPERLRQDYRTKELFRSDIQPAEGRSHTPSTTTGGGMFSGVPSTGRWAHKGMAVSRPETAHIALTTPSQPASALGSRPVSRPSGMRERQRGEDGTVLTGKGPTDVVQSQKWDSSWQRAADIGRGPRTAMDTGTARLLLPSELSVGQRWIAKRHAQVDEAIRREEFSAFMSDYASRQRRLEEAINRRIEAKRYGATLQQRAYMMPPDAHLDVHEDMAAQQRYLQLRKDEDERQGRQQRSQEDQPGESSLLSRTASRLPSAAVSRRNTVMPQAEEADETANEFDEMLLSRPPLLNLVGSTQLAAPTEVDLSPSAAQSPEAADATAIDEASRPGVSIKPGEDVQQHELMLKRHLYQHLMAIPGYEQDGSPLSPPSLTSPSLAPYPPRQHIDKRHDPCAVLAAPCTLWSAKHHLTKKEDQGSGGGLSLDAIRRRQLWEVETAKQMMAKMGTMVDSAVIDKGLVMPLHQLKRGPRKEKAGKGKKKKAGGKKKKK</sequence>
<feature type="region of interest" description="Disordered" evidence="1">
    <location>
        <begin position="509"/>
        <end position="562"/>
    </location>
</feature>
<dbReference type="InParanoid" id="A0A0G4EAD6"/>
<dbReference type="Proteomes" id="UP000041254">
    <property type="component" value="Unassembled WGS sequence"/>
</dbReference>
<feature type="compositionally biased region" description="Basic residues" evidence="1">
    <location>
        <begin position="759"/>
        <end position="772"/>
    </location>
</feature>
<name>A0A0G4EAD6_VITBC</name>
<feature type="region of interest" description="Disordered" evidence="1">
    <location>
        <begin position="172"/>
        <end position="219"/>
    </location>
</feature>
<feature type="compositionally biased region" description="Basic and acidic residues" evidence="1">
    <location>
        <begin position="509"/>
        <end position="523"/>
    </location>
</feature>
<gene>
    <name evidence="2" type="ORF">Vbra_10931</name>
</gene>
<feature type="compositionally biased region" description="Acidic residues" evidence="1">
    <location>
        <begin position="192"/>
        <end position="204"/>
    </location>
</feature>
<feature type="compositionally biased region" description="Polar residues" evidence="1">
    <location>
        <begin position="527"/>
        <end position="538"/>
    </location>
</feature>